<dbReference type="OrthoDB" id="7251983at2"/>
<evidence type="ECO:0000256" key="1">
    <source>
        <dbReference type="SAM" id="SignalP"/>
    </source>
</evidence>
<keyword evidence="1" id="KW-0732">Signal</keyword>
<evidence type="ECO:0000313" key="3">
    <source>
        <dbReference type="Proteomes" id="UP000317078"/>
    </source>
</evidence>
<gene>
    <name evidence="2" type="ORF">EAH89_00845</name>
</gene>
<proteinExistence type="predicted"/>
<organism evidence="2 3">
    <name type="scientific">Muricoccus nepalensis</name>
    <dbReference type="NCBI Taxonomy" id="1854500"/>
    <lineage>
        <taxon>Bacteria</taxon>
        <taxon>Pseudomonadati</taxon>
        <taxon>Pseudomonadota</taxon>
        <taxon>Alphaproteobacteria</taxon>
        <taxon>Acetobacterales</taxon>
        <taxon>Roseomonadaceae</taxon>
        <taxon>Muricoccus</taxon>
    </lineage>
</organism>
<accession>A0A502GHT4</accession>
<feature type="chain" id="PRO_5021410823" evidence="1">
    <location>
        <begin position="19"/>
        <end position="301"/>
    </location>
</feature>
<dbReference type="PROSITE" id="PS51257">
    <property type="entry name" value="PROKAR_LIPOPROTEIN"/>
    <property type="match status" value="1"/>
</dbReference>
<dbReference type="RefSeq" id="WP_140880871.1">
    <property type="nucleotide sequence ID" value="NZ_RCZP01000001.1"/>
</dbReference>
<reference evidence="2 3" key="1">
    <citation type="journal article" date="2019" name="Environ. Microbiol.">
        <title>Species interactions and distinct microbial communities in high Arctic permafrost affected cryosols are associated with the CH4 and CO2 gas fluxes.</title>
        <authorList>
            <person name="Altshuler I."/>
            <person name="Hamel J."/>
            <person name="Turney S."/>
            <person name="Magnuson E."/>
            <person name="Levesque R."/>
            <person name="Greer C."/>
            <person name="Whyte L.G."/>
        </authorList>
    </citation>
    <scope>NUCLEOTIDE SEQUENCE [LARGE SCALE GENOMIC DNA]</scope>
    <source>
        <strain evidence="2 3">S9.3B</strain>
    </source>
</reference>
<evidence type="ECO:0000313" key="2">
    <source>
        <dbReference type="EMBL" id="TPG61142.1"/>
    </source>
</evidence>
<keyword evidence="3" id="KW-1185">Reference proteome</keyword>
<protein>
    <submittedName>
        <fullName evidence="2">Uncharacterized protein</fullName>
    </submittedName>
</protein>
<dbReference type="AlphaFoldDB" id="A0A502GHT4"/>
<name>A0A502GHT4_9PROT</name>
<feature type="signal peptide" evidence="1">
    <location>
        <begin position="1"/>
        <end position="18"/>
    </location>
</feature>
<dbReference type="Proteomes" id="UP000317078">
    <property type="component" value="Unassembled WGS sequence"/>
</dbReference>
<dbReference type="EMBL" id="RCZP01000001">
    <property type="protein sequence ID" value="TPG61142.1"/>
    <property type="molecule type" value="Genomic_DNA"/>
</dbReference>
<sequence>MSHRTGRRAALLALPALAGCAAPLPPVEGTGTGAEAEALLARSAAAHGLPALGAARDLAVRYEGEWPGLIDRLQPALVDKGFRGGSEERLLLRAGIVAQQHSGPAGRKAVVRRAEATGPGEVRVWFNGEEARDAERRAAAALVVDGYSLFLLGPMHLARLRAGGRPMRLALAGDERVSVDGVAHDCQVLRARLAPGLGFSEAEELALFIDRAEGLMRRVRFSLNGLESTRGAVAEVDCSGHLARDGIRWPTRFHERLLRPLPLPVHDWRLTGLDLDRGVEAGEVGGPAFLGRAARPAAPLG</sequence>
<comment type="caution">
    <text evidence="2">The sequence shown here is derived from an EMBL/GenBank/DDBJ whole genome shotgun (WGS) entry which is preliminary data.</text>
</comment>